<reference evidence="1 2" key="1">
    <citation type="journal article" date="2018" name="Sci. Rep.">
        <title>Genomic signatures of local adaptation to the degree of environmental predictability in rotifers.</title>
        <authorList>
            <person name="Franch-Gras L."/>
            <person name="Hahn C."/>
            <person name="Garcia-Roger E.M."/>
            <person name="Carmona M.J."/>
            <person name="Serra M."/>
            <person name="Gomez A."/>
        </authorList>
    </citation>
    <scope>NUCLEOTIDE SEQUENCE [LARGE SCALE GENOMIC DNA]</scope>
    <source>
        <strain evidence="1">HYR1</strain>
    </source>
</reference>
<keyword evidence="2" id="KW-1185">Reference proteome</keyword>
<name>A0A3M7PNH1_BRAPC</name>
<dbReference type="EMBL" id="REGN01009654">
    <property type="protein sequence ID" value="RNA00666.1"/>
    <property type="molecule type" value="Genomic_DNA"/>
</dbReference>
<accession>A0A3M7PNH1</accession>
<organism evidence="1 2">
    <name type="scientific">Brachionus plicatilis</name>
    <name type="common">Marine rotifer</name>
    <name type="synonym">Brachionus muelleri</name>
    <dbReference type="NCBI Taxonomy" id="10195"/>
    <lineage>
        <taxon>Eukaryota</taxon>
        <taxon>Metazoa</taxon>
        <taxon>Spiralia</taxon>
        <taxon>Gnathifera</taxon>
        <taxon>Rotifera</taxon>
        <taxon>Eurotatoria</taxon>
        <taxon>Monogononta</taxon>
        <taxon>Pseudotrocha</taxon>
        <taxon>Ploima</taxon>
        <taxon>Brachionidae</taxon>
        <taxon>Brachionus</taxon>
    </lineage>
</organism>
<gene>
    <name evidence="1" type="ORF">BpHYR1_016261</name>
</gene>
<sequence>SKIFINFTKYDYDECFRRIKHEISTIFKIEESNLQNIPQINPQQNPQISPQMNPQINAEDDIEKWSEIKVSEWFSEKNINNIVCENLLPCDGQTLKQLFEIMQTAPEFFYSSISSERKVSLRDLANFTKELKKLFK</sequence>
<comment type="caution">
    <text evidence="1">The sequence shown here is derived from an EMBL/GenBank/DDBJ whole genome shotgun (WGS) entry which is preliminary data.</text>
</comment>
<protein>
    <submittedName>
        <fullName evidence="1">Uncharacterized protein</fullName>
    </submittedName>
</protein>
<evidence type="ECO:0000313" key="1">
    <source>
        <dbReference type="EMBL" id="RNA00666.1"/>
    </source>
</evidence>
<dbReference type="Proteomes" id="UP000276133">
    <property type="component" value="Unassembled WGS sequence"/>
</dbReference>
<dbReference type="OrthoDB" id="9978456at2759"/>
<evidence type="ECO:0000313" key="2">
    <source>
        <dbReference type="Proteomes" id="UP000276133"/>
    </source>
</evidence>
<proteinExistence type="predicted"/>
<dbReference type="AlphaFoldDB" id="A0A3M7PNH1"/>
<feature type="non-terminal residue" evidence="1">
    <location>
        <position position="1"/>
    </location>
</feature>